<protein>
    <submittedName>
        <fullName evidence="2">Pancreatic trypsin inhibitor</fullName>
    </submittedName>
</protein>
<evidence type="ECO:0000256" key="1">
    <source>
        <dbReference type="SAM" id="SignalP"/>
    </source>
</evidence>
<organism evidence="2">
    <name type="scientific">Rhipicephalus zambeziensis</name>
    <dbReference type="NCBI Taxonomy" id="60191"/>
    <lineage>
        <taxon>Eukaryota</taxon>
        <taxon>Metazoa</taxon>
        <taxon>Ecdysozoa</taxon>
        <taxon>Arthropoda</taxon>
        <taxon>Chelicerata</taxon>
        <taxon>Arachnida</taxon>
        <taxon>Acari</taxon>
        <taxon>Parasitiformes</taxon>
        <taxon>Ixodida</taxon>
        <taxon>Ixodoidea</taxon>
        <taxon>Ixodidae</taxon>
        <taxon>Rhipicephalinae</taxon>
        <taxon>Rhipicephalus</taxon>
        <taxon>Rhipicephalus</taxon>
    </lineage>
</organism>
<feature type="chain" id="PRO_5012397934" evidence="1">
    <location>
        <begin position="17"/>
        <end position="196"/>
    </location>
</feature>
<reference evidence="2" key="1">
    <citation type="journal article" date="2017" name="Parasit. Vectors">
        <title>Sialotranscriptomics of Rhipicephalus zambeziensis reveals intricate expression profiles of secretory proteins and suggests tight temporal transcriptional regulation during blood-feeding.</title>
        <authorList>
            <person name="de Castro M.H."/>
            <person name="de Klerk D."/>
            <person name="Pienaar R."/>
            <person name="Rees D.J.G."/>
            <person name="Mans B.J."/>
        </authorList>
    </citation>
    <scope>NUCLEOTIDE SEQUENCE</scope>
    <source>
        <tissue evidence="2">Salivary glands</tissue>
    </source>
</reference>
<feature type="signal peptide" evidence="1">
    <location>
        <begin position="1"/>
        <end position="16"/>
    </location>
</feature>
<keyword evidence="1" id="KW-0732">Signal</keyword>
<sequence length="196" mass="21775">MHFLFVLAALPALVTLLLVAGNGHKDDCPQTCKTPSKPFYKDIKNTTADILYIYNETSKLCEDTLIERGPHTFESRFNCVATCLTGQGAPLCVGDPVNAVNKCDITSNTVMTLDSRSDYEGDGNESSGYSFFELEKEFEAFFYNVTSMKCENYTAYDMPEDRNAVTNFFLSDIFCEYECGGFNISNIYGNGSNSTT</sequence>
<accession>A0A224YD68</accession>
<dbReference type="EMBL" id="GFPF01000606">
    <property type="protein sequence ID" value="MAA11752.1"/>
    <property type="molecule type" value="Transcribed_RNA"/>
</dbReference>
<dbReference type="AlphaFoldDB" id="A0A224YD68"/>
<name>A0A224YD68_9ACAR</name>
<evidence type="ECO:0000313" key="2">
    <source>
        <dbReference type="EMBL" id="MAA11752.1"/>
    </source>
</evidence>
<proteinExistence type="predicted"/>